<evidence type="ECO:0000256" key="4">
    <source>
        <dbReference type="ARBA" id="ARBA00022989"/>
    </source>
</evidence>
<keyword evidence="2" id="KW-0812">Transmembrane</keyword>
<evidence type="ECO:0000256" key="8">
    <source>
        <dbReference type="SAM" id="MobiDB-lite"/>
    </source>
</evidence>
<accession>A0ABV0MJH2</accession>
<name>A0ABV0MJH2_9TELE</name>
<feature type="region of interest" description="Disordered" evidence="8">
    <location>
        <begin position="411"/>
        <end position="444"/>
    </location>
</feature>
<evidence type="ECO:0000313" key="11">
    <source>
        <dbReference type="Proteomes" id="UP001476798"/>
    </source>
</evidence>
<evidence type="ECO:0000256" key="2">
    <source>
        <dbReference type="ARBA" id="ARBA00022692"/>
    </source>
</evidence>
<evidence type="ECO:0000256" key="5">
    <source>
        <dbReference type="ARBA" id="ARBA00023136"/>
    </source>
</evidence>
<protein>
    <recommendedName>
        <fullName evidence="9">SEFIR domain-containing protein</fullName>
    </recommendedName>
</protein>
<feature type="domain" description="SEFIR" evidence="9">
    <location>
        <begin position="33"/>
        <end position="86"/>
    </location>
</feature>
<dbReference type="InterPro" id="IPR013568">
    <property type="entry name" value="SEFIR_dom"/>
</dbReference>
<organism evidence="10 11">
    <name type="scientific">Goodea atripinnis</name>
    <dbReference type="NCBI Taxonomy" id="208336"/>
    <lineage>
        <taxon>Eukaryota</taxon>
        <taxon>Metazoa</taxon>
        <taxon>Chordata</taxon>
        <taxon>Craniata</taxon>
        <taxon>Vertebrata</taxon>
        <taxon>Euteleostomi</taxon>
        <taxon>Actinopterygii</taxon>
        <taxon>Neopterygii</taxon>
        <taxon>Teleostei</taxon>
        <taxon>Neoteleostei</taxon>
        <taxon>Acanthomorphata</taxon>
        <taxon>Ovalentaria</taxon>
        <taxon>Atherinomorphae</taxon>
        <taxon>Cyprinodontiformes</taxon>
        <taxon>Goodeidae</taxon>
        <taxon>Goodea</taxon>
    </lineage>
</organism>
<keyword evidence="7" id="KW-0325">Glycoprotein</keyword>
<evidence type="ECO:0000256" key="6">
    <source>
        <dbReference type="ARBA" id="ARBA00023170"/>
    </source>
</evidence>
<evidence type="ECO:0000256" key="3">
    <source>
        <dbReference type="ARBA" id="ARBA00022729"/>
    </source>
</evidence>
<keyword evidence="3" id="KW-0732">Signal</keyword>
<gene>
    <name evidence="10" type="ORF">GOODEAATRI_019564</name>
</gene>
<reference evidence="10 11" key="1">
    <citation type="submission" date="2021-06" db="EMBL/GenBank/DDBJ databases">
        <authorList>
            <person name="Palmer J.M."/>
        </authorList>
    </citation>
    <scope>NUCLEOTIDE SEQUENCE [LARGE SCALE GENOMIC DNA]</scope>
    <source>
        <strain evidence="10 11">GA_2019</strain>
        <tissue evidence="10">Muscle</tissue>
    </source>
</reference>
<dbReference type="Proteomes" id="UP001476798">
    <property type="component" value="Unassembled WGS sequence"/>
</dbReference>
<feature type="domain" description="SEFIR" evidence="9">
    <location>
        <begin position="102"/>
        <end position="162"/>
    </location>
</feature>
<feature type="region of interest" description="Disordered" evidence="8">
    <location>
        <begin position="1"/>
        <end position="27"/>
    </location>
</feature>
<dbReference type="Gene3D" id="3.40.50.11530">
    <property type="match status" value="2"/>
</dbReference>
<comment type="caution">
    <text evidence="10">The sequence shown here is derived from an EMBL/GenBank/DDBJ whole genome shotgun (WGS) entry which is preliminary data.</text>
</comment>
<evidence type="ECO:0000313" key="10">
    <source>
        <dbReference type="EMBL" id="MEQ2159146.1"/>
    </source>
</evidence>
<proteinExistence type="predicted"/>
<evidence type="ECO:0000256" key="1">
    <source>
        <dbReference type="ARBA" id="ARBA00004479"/>
    </source>
</evidence>
<feature type="compositionally biased region" description="Polar residues" evidence="8">
    <location>
        <begin position="419"/>
        <end position="436"/>
    </location>
</feature>
<evidence type="ECO:0000256" key="7">
    <source>
        <dbReference type="ARBA" id="ARBA00023180"/>
    </source>
</evidence>
<dbReference type="Pfam" id="PF08357">
    <property type="entry name" value="SEFIR"/>
    <property type="match status" value="2"/>
</dbReference>
<dbReference type="PANTHER" id="PTHR15583">
    <property type="entry name" value="INTERLEUKIN-17 RECEPTOR"/>
    <property type="match status" value="1"/>
</dbReference>
<keyword evidence="5" id="KW-0472">Membrane</keyword>
<evidence type="ECO:0000259" key="9">
    <source>
        <dbReference type="Pfam" id="PF08357"/>
    </source>
</evidence>
<keyword evidence="11" id="KW-1185">Reference proteome</keyword>
<dbReference type="PANTHER" id="PTHR15583:SF13">
    <property type="entry name" value="INTERLEUKIN-17 RECEPTOR A"/>
    <property type="match status" value="1"/>
</dbReference>
<dbReference type="InterPro" id="IPR039465">
    <property type="entry name" value="IL-17_rcpt-like"/>
</dbReference>
<keyword evidence="6" id="KW-0675">Receptor</keyword>
<comment type="subcellular location">
    <subcellularLocation>
        <location evidence="1">Membrane</location>
        <topology evidence="1">Single-pass type I membrane protein</topology>
    </subcellularLocation>
</comment>
<sequence length="468" mass="53015">MLLRDSHPPLGKPSITTPQKEDRTLQNPLEQPPKVLVIYSQDHYLYREVVLKLCAFLQAKCGTRVLVDLLDTSSVSMIGRAKWRAMCGQGQVTLKEDVLSPTDDMLIPFLNLFLPDMHQAGMLGKYMVAYFEDISSERDVPSVFDIGIKYILMKHFEELYFRILDIEKYQPGQVNHIEGIGGDEYSSCASGRALKNAIETFQAYQMKNPDWFEKECVLSEEEVISEANRLIEPLQTPPVYECVPPVTDGLPVYVHNVKMNENNSTVHILTPELNPEQQLSSVVELVPALSSECRHLYPPSQVEVLTEDPLYHHSTSPKSVYIAEPVLESEPSVQQNWVSFREQSSVQKSTEEDDDEDSLQCMDKKFSNCSDQRFLDLQNSVDTGSIECAVLSEYFPSPEISLSQPVEMEEEVLEPYAKRSSSGSDQGYISKGSSQPEAPFKEDPLKSLARLQEELFHYEYSDLCAKDT</sequence>
<dbReference type="EMBL" id="JAHRIO010001745">
    <property type="protein sequence ID" value="MEQ2159146.1"/>
    <property type="molecule type" value="Genomic_DNA"/>
</dbReference>
<keyword evidence="4" id="KW-1133">Transmembrane helix</keyword>